<evidence type="ECO:0000313" key="5">
    <source>
        <dbReference type="Proteomes" id="UP000722121"/>
    </source>
</evidence>
<evidence type="ECO:0000259" key="3">
    <source>
        <dbReference type="Pfam" id="PF07804"/>
    </source>
</evidence>
<proteinExistence type="predicted"/>
<accession>A0ABS3AQP9</accession>
<evidence type="ECO:0000256" key="1">
    <source>
        <dbReference type="ARBA" id="ARBA00022679"/>
    </source>
</evidence>
<evidence type="ECO:0000256" key="2">
    <source>
        <dbReference type="ARBA" id="ARBA00022777"/>
    </source>
</evidence>
<feature type="domain" description="HipA-like C-terminal" evidence="3">
    <location>
        <begin position="58"/>
        <end position="200"/>
    </location>
</feature>
<keyword evidence="1" id="KW-0808">Transferase</keyword>
<evidence type="ECO:0000313" key="4">
    <source>
        <dbReference type="EMBL" id="MBN4066829.1"/>
    </source>
</evidence>
<dbReference type="Pfam" id="PF07804">
    <property type="entry name" value="HipA_C"/>
    <property type="match status" value="1"/>
</dbReference>
<dbReference type="EMBL" id="JAFITR010000029">
    <property type="protein sequence ID" value="MBN4066829.1"/>
    <property type="molecule type" value="Genomic_DNA"/>
</dbReference>
<organism evidence="4 5">
    <name type="scientific">Simkania negevensis</name>
    <dbReference type="NCBI Taxonomy" id="83561"/>
    <lineage>
        <taxon>Bacteria</taxon>
        <taxon>Pseudomonadati</taxon>
        <taxon>Chlamydiota</taxon>
        <taxon>Chlamydiia</taxon>
        <taxon>Parachlamydiales</taxon>
        <taxon>Simkaniaceae</taxon>
        <taxon>Simkania</taxon>
    </lineage>
</organism>
<keyword evidence="5" id="KW-1185">Reference proteome</keyword>
<dbReference type="InterPro" id="IPR012893">
    <property type="entry name" value="HipA-like_C"/>
</dbReference>
<keyword evidence="2" id="KW-0418">Kinase</keyword>
<comment type="caution">
    <text evidence="4">The sequence shown here is derived from an EMBL/GenBank/DDBJ whole genome shotgun (WGS) entry which is preliminary data.</text>
</comment>
<reference evidence="4 5" key="1">
    <citation type="submission" date="2021-02" db="EMBL/GenBank/DDBJ databases">
        <title>Activity-based single-cell genomes from oceanic crustal fluid captures similar information to metagenomic and metatranscriptomic surveys with orders of magnitude less sampling.</title>
        <authorList>
            <person name="D'Angelo T.S."/>
            <person name="Orcutt B.N."/>
        </authorList>
    </citation>
    <scope>NUCLEOTIDE SEQUENCE [LARGE SCALE GENOMIC DNA]</scope>
    <source>
        <strain evidence="4">AH-315-G07</strain>
    </source>
</reference>
<dbReference type="Gene3D" id="1.10.1070.20">
    <property type="match status" value="1"/>
</dbReference>
<protein>
    <submittedName>
        <fullName evidence="4">HipA domain-containing protein</fullName>
    </submittedName>
</protein>
<dbReference type="Proteomes" id="UP000722121">
    <property type="component" value="Unassembled WGS sequence"/>
</dbReference>
<gene>
    <name evidence="4" type="ORF">JYU14_01955</name>
</gene>
<sequence length="286" mass="33029">MTSGLHPACFCHWFGLSEPDEFYDVVVRSSEGGKRARDWHQVNSSFFHGKFRKYSARIGGHGYLLKVVQPEVFELPVTEYLCNQLACAIGLDVPDHYMILFQNTLESFVSKNFMENRPGSDLVHIYRYLESPEDYDCEHLLGIIEKEVGRYDAVVRFIELCLFDSLIGNHDRHGRNLGLIREADRTLLAPFYDNPCYLALEIPELLGAQHEPRGAIATAETREPLMEDYVKEWFRLGFREEVISFVKRIDLQEIDDLVASSFLSTARKSAILRLIQRRYQELSNAI</sequence>
<name>A0ABS3AQP9_9BACT</name>